<dbReference type="Proteomes" id="UP000241540">
    <property type="component" value="Unassembled WGS sequence"/>
</dbReference>
<proteinExistence type="predicted"/>
<dbReference type="EMBL" id="PZHX01000003">
    <property type="protein sequence ID" value="PTK31857.1"/>
    <property type="molecule type" value="Genomic_DNA"/>
</dbReference>
<reference evidence="1 2" key="1">
    <citation type="journal article" date="2016" name="Front. Microbiol.">
        <title>Comprehensive Phylogenetic Analysis of Bovine Non-aureus Staphylococci Species Based on Whole-Genome Sequencing.</title>
        <authorList>
            <person name="Naushad S."/>
            <person name="Barkema H.W."/>
            <person name="Luby C."/>
            <person name="Condas L.A."/>
            <person name="Nobrega D.B."/>
            <person name="Carson D.A."/>
            <person name="De Buck J."/>
        </authorList>
    </citation>
    <scope>NUCLEOTIDE SEQUENCE [LARGE SCALE GENOMIC DNA]</scope>
    <source>
        <strain evidence="1 2">SNUC 5336</strain>
    </source>
</reference>
<name>A0A974KYI4_STAHO</name>
<sequence>MKIFKNFEELKKYNSDLASELLKEKGAGEWLENEIYYHEDKKDFAQYEVYDGWYSSIIDTNANFKGAPDLFNYINYERLAKDLTQNWDVSINYLSSNDEVLTTSYGW</sequence>
<organism evidence="1 2">
    <name type="scientific">Staphylococcus hominis</name>
    <dbReference type="NCBI Taxonomy" id="1290"/>
    <lineage>
        <taxon>Bacteria</taxon>
        <taxon>Bacillati</taxon>
        <taxon>Bacillota</taxon>
        <taxon>Bacilli</taxon>
        <taxon>Bacillales</taxon>
        <taxon>Staphylococcaceae</taxon>
        <taxon>Staphylococcus</taxon>
    </lineage>
</organism>
<accession>A0A974KYI4</accession>
<evidence type="ECO:0000313" key="1">
    <source>
        <dbReference type="EMBL" id="PTK31857.1"/>
    </source>
</evidence>
<comment type="caution">
    <text evidence="1">The sequence shown here is derived from an EMBL/GenBank/DDBJ whole genome shotgun (WGS) entry which is preliminary data.</text>
</comment>
<dbReference type="RefSeq" id="WP_107639941.1">
    <property type="nucleotide sequence ID" value="NZ_CP121263.1"/>
</dbReference>
<gene>
    <name evidence="1" type="ORF">BUZ51_01960</name>
</gene>
<dbReference type="AlphaFoldDB" id="A0A974KYI4"/>
<evidence type="ECO:0000313" key="2">
    <source>
        <dbReference type="Proteomes" id="UP000241540"/>
    </source>
</evidence>
<protein>
    <submittedName>
        <fullName evidence="1">Uncharacterized protein</fullName>
    </submittedName>
</protein>